<comment type="catalytic activity">
    <reaction evidence="1 6">
        <text>[protein]-peptidylproline (omega=180) = [protein]-peptidylproline (omega=0)</text>
        <dbReference type="Rhea" id="RHEA:16237"/>
        <dbReference type="Rhea" id="RHEA-COMP:10747"/>
        <dbReference type="Rhea" id="RHEA-COMP:10748"/>
        <dbReference type="ChEBI" id="CHEBI:83833"/>
        <dbReference type="ChEBI" id="CHEBI:83834"/>
        <dbReference type="EC" id="5.2.1.8"/>
    </reaction>
</comment>
<name>A0ABW5YDQ6_9SPHI</name>
<comment type="caution">
    <text evidence="10">The sequence shown here is derived from an EMBL/GenBank/DDBJ whole genome shotgun (WGS) entry which is preliminary data.</text>
</comment>
<keyword evidence="4 6" id="KW-0697">Rotamase</keyword>
<dbReference type="PANTHER" id="PTHR43811:SF19">
    <property type="entry name" value="39 KDA FK506-BINDING NUCLEAR PROTEIN"/>
    <property type="match status" value="1"/>
</dbReference>
<evidence type="ECO:0000259" key="9">
    <source>
        <dbReference type="PROSITE" id="PS50059"/>
    </source>
</evidence>
<dbReference type="InterPro" id="IPR046357">
    <property type="entry name" value="PPIase_dom_sf"/>
</dbReference>
<protein>
    <recommendedName>
        <fullName evidence="3 6">peptidylprolyl isomerase</fullName>
        <ecNumber evidence="3 6">5.2.1.8</ecNumber>
    </recommendedName>
</protein>
<dbReference type="EC" id="5.2.1.8" evidence="3 6"/>
<evidence type="ECO:0000256" key="8">
    <source>
        <dbReference type="SAM" id="SignalP"/>
    </source>
</evidence>
<accession>A0ABW5YDQ6</accession>
<keyword evidence="5 6" id="KW-0413">Isomerase</keyword>
<evidence type="ECO:0000256" key="1">
    <source>
        <dbReference type="ARBA" id="ARBA00000971"/>
    </source>
</evidence>
<feature type="region of interest" description="Disordered" evidence="7">
    <location>
        <begin position="301"/>
        <end position="327"/>
    </location>
</feature>
<evidence type="ECO:0000256" key="4">
    <source>
        <dbReference type="ARBA" id="ARBA00023110"/>
    </source>
</evidence>
<dbReference type="Proteomes" id="UP001597557">
    <property type="component" value="Unassembled WGS sequence"/>
</dbReference>
<evidence type="ECO:0000256" key="6">
    <source>
        <dbReference type="PROSITE-ProRule" id="PRU00277"/>
    </source>
</evidence>
<proteinExistence type="inferred from homology"/>
<evidence type="ECO:0000313" key="10">
    <source>
        <dbReference type="EMBL" id="MFD2873139.1"/>
    </source>
</evidence>
<organism evidence="10 11">
    <name type="scientific">Mucilaginibacter ximonensis</name>
    <dbReference type="NCBI Taxonomy" id="538021"/>
    <lineage>
        <taxon>Bacteria</taxon>
        <taxon>Pseudomonadati</taxon>
        <taxon>Bacteroidota</taxon>
        <taxon>Sphingobacteriia</taxon>
        <taxon>Sphingobacteriales</taxon>
        <taxon>Sphingobacteriaceae</taxon>
        <taxon>Mucilaginibacter</taxon>
    </lineage>
</organism>
<dbReference type="GO" id="GO:0003755">
    <property type="term" value="F:peptidyl-prolyl cis-trans isomerase activity"/>
    <property type="evidence" value="ECO:0007669"/>
    <property type="project" value="UniProtKB-EC"/>
</dbReference>
<evidence type="ECO:0000313" key="11">
    <source>
        <dbReference type="Proteomes" id="UP001597557"/>
    </source>
</evidence>
<dbReference type="Pfam" id="PF00254">
    <property type="entry name" value="FKBP_C"/>
    <property type="match status" value="1"/>
</dbReference>
<evidence type="ECO:0000256" key="5">
    <source>
        <dbReference type="ARBA" id="ARBA00023235"/>
    </source>
</evidence>
<dbReference type="Gene3D" id="3.10.50.40">
    <property type="match status" value="2"/>
</dbReference>
<evidence type="ECO:0000256" key="2">
    <source>
        <dbReference type="ARBA" id="ARBA00006577"/>
    </source>
</evidence>
<reference evidence="11" key="1">
    <citation type="journal article" date="2019" name="Int. J. Syst. Evol. Microbiol.">
        <title>The Global Catalogue of Microorganisms (GCM) 10K type strain sequencing project: providing services to taxonomists for standard genome sequencing and annotation.</title>
        <authorList>
            <consortium name="The Broad Institute Genomics Platform"/>
            <consortium name="The Broad Institute Genome Sequencing Center for Infectious Disease"/>
            <person name="Wu L."/>
            <person name="Ma J."/>
        </authorList>
    </citation>
    <scope>NUCLEOTIDE SEQUENCE [LARGE SCALE GENOMIC DNA]</scope>
    <source>
        <strain evidence="11">KCTC 22437</strain>
    </source>
</reference>
<evidence type="ECO:0000256" key="7">
    <source>
        <dbReference type="SAM" id="MobiDB-lite"/>
    </source>
</evidence>
<sequence>MKRYLLILLAVAFGLNANAQADFQRTAKGTTYKLLNHNAGDRIRVGDIVTFNVIQKTDKDSVLYSSYAANKPAMIKVEETGDMMDIFPMLTLHDSVLVKVPTDTIFKNQEASRPPFFPKGSSLLIVLHIEKVQPFESFMAERKAAEERLATDEVERANKYIADKKLNLTTTASGLKYKVTQAGTKPKPVIGDTVYVNYVGRNLDGKIFDSSYEAIAKGAGLQQPGRTYEPISFTLGTEGIIPGWQEAILLLNVGSKATLVIPSKLAYGANGAGADIPPYSTLVFDIELVKAVHPKGAASAKKPATKKIVKRATTTAKKSVGNSRKKQ</sequence>
<feature type="compositionally biased region" description="Polar residues" evidence="7">
    <location>
        <begin position="312"/>
        <end position="327"/>
    </location>
</feature>
<dbReference type="SUPFAM" id="SSF54534">
    <property type="entry name" value="FKBP-like"/>
    <property type="match status" value="2"/>
</dbReference>
<dbReference type="RefSeq" id="WP_377185571.1">
    <property type="nucleotide sequence ID" value="NZ_JBHUPD010000002.1"/>
</dbReference>
<dbReference type="PROSITE" id="PS50059">
    <property type="entry name" value="FKBP_PPIASE"/>
    <property type="match status" value="1"/>
</dbReference>
<keyword evidence="11" id="KW-1185">Reference proteome</keyword>
<dbReference type="InterPro" id="IPR001179">
    <property type="entry name" value="PPIase_FKBP_dom"/>
</dbReference>
<dbReference type="EMBL" id="JBHUPD010000002">
    <property type="protein sequence ID" value="MFD2873139.1"/>
    <property type="molecule type" value="Genomic_DNA"/>
</dbReference>
<comment type="similarity">
    <text evidence="2">Belongs to the FKBP-type PPIase family.</text>
</comment>
<feature type="chain" id="PRO_5047148706" description="peptidylprolyl isomerase" evidence="8">
    <location>
        <begin position="22"/>
        <end position="327"/>
    </location>
</feature>
<gene>
    <name evidence="10" type="ORF">ACFS5N_11705</name>
</gene>
<feature type="domain" description="PPIase FKBP-type" evidence="9">
    <location>
        <begin position="191"/>
        <end position="292"/>
    </location>
</feature>
<dbReference type="PANTHER" id="PTHR43811">
    <property type="entry name" value="FKBP-TYPE PEPTIDYL-PROLYL CIS-TRANS ISOMERASE FKPA"/>
    <property type="match status" value="1"/>
</dbReference>
<feature type="signal peptide" evidence="8">
    <location>
        <begin position="1"/>
        <end position="21"/>
    </location>
</feature>
<keyword evidence="8" id="KW-0732">Signal</keyword>
<evidence type="ECO:0000256" key="3">
    <source>
        <dbReference type="ARBA" id="ARBA00013194"/>
    </source>
</evidence>